<dbReference type="OrthoDB" id="1655118at2"/>
<keyword evidence="3" id="KW-1185">Reference proteome</keyword>
<evidence type="ECO:0000256" key="1">
    <source>
        <dbReference type="SAM" id="Phobius"/>
    </source>
</evidence>
<dbReference type="RefSeq" id="WP_153494657.1">
    <property type="nucleotide sequence ID" value="NZ_CBCRWP010000008.1"/>
</dbReference>
<organism evidence="2 3">
    <name type="scientific">Lactococcus hircilactis</name>
    <dbReference type="NCBI Taxonomy" id="1494462"/>
    <lineage>
        <taxon>Bacteria</taxon>
        <taxon>Bacillati</taxon>
        <taxon>Bacillota</taxon>
        <taxon>Bacilli</taxon>
        <taxon>Lactobacillales</taxon>
        <taxon>Streptococcaceae</taxon>
        <taxon>Lactococcus</taxon>
    </lineage>
</organism>
<accession>A0A7X1Z8I9</accession>
<feature type="transmembrane region" description="Helical" evidence="1">
    <location>
        <begin position="9"/>
        <end position="26"/>
    </location>
</feature>
<evidence type="ECO:0000313" key="2">
    <source>
        <dbReference type="EMBL" id="MQW38460.1"/>
    </source>
</evidence>
<keyword evidence="1" id="KW-0472">Membrane</keyword>
<comment type="caution">
    <text evidence="2">The sequence shown here is derived from an EMBL/GenBank/DDBJ whole genome shotgun (WGS) entry which is preliminary data.</text>
</comment>
<dbReference type="EMBL" id="WITJ01000001">
    <property type="protein sequence ID" value="MQW38460.1"/>
    <property type="molecule type" value="Genomic_DNA"/>
</dbReference>
<keyword evidence="1" id="KW-1133">Transmembrane helix</keyword>
<dbReference type="SUPFAM" id="SSF50969">
    <property type="entry name" value="YVTN repeat-like/Quinoprotein amine dehydrogenase"/>
    <property type="match status" value="1"/>
</dbReference>
<dbReference type="InterPro" id="IPR011044">
    <property type="entry name" value="Quino_amine_DH_bsu"/>
</dbReference>
<proteinExistence type="predicted"/>
<keyword evidence="1" id="KW-0812">Transmembrane</keyword>
<sequence>MKIVSKKKIGIFLVLIGFVIFGFFFWQKITKPDLKNANLSAQQIPKWTASTQALVSKNAFKKALSPYFPAVKTMQITDENSPIVPGLLGTWSIDPKTGKAAYATKWTPQGITAISNQYILVTAYDGNHHLDSLVYVIDFKTGKYLKTVILPNQAHVGGITYDEKRQNIWISTDEKKAAELTVLKLSTLKAYDAKKSKKAIRVDETFKLPWLKATSTIAYSELDNAIIVPYFSTETSSLYGLPLNDQGMIDDQTILSTGQKNKLSDLDLQNLLKHVYCAEIPAKVQGFASLGNGYVGTFNTSYGNVSSSVRFTAWYLDDQSNTSLKEFKFKNISVSTSKKNQIIKMPPYLEQVAAHDDTSLYYLFESGATKYRLKTPEVIDRIVSVSYDDKGVYEQAKSALKPEKISLPSYDEFHSK</sequence>
<evidence type="ECO:0000313" key="3">
    <source>
        <dbReference type="Proteomes" id="UP000439550"/>
    </source>
</evidence>
<reference evidence="2 3" key="1">
    <citation type="submission" date="2019-10" db="EMBL/GenBank/DDBJ databases">
        <authorList>
            <person name="Dong K."/>
        </authorList>
    </citation>
    <scope>NUCLEOTIDE SEQUENCE [LARGE SCALE GENOMIC DNA]</scope>
    <source>
        <strain evidence="2 3">DSM 28960</strain>
    </source>
</reference>
<name>A0A7X1Z8I9_9LACT</name>
<dbReference type="AlphaFoldDB" id="A0A7X1Z8I9"/>
<dbReference type="Proteomes" id="UP000439550">
    <property type="component" value="Unassembled WGS sequence"/>
</dbReference>
<protein>
    <submittedName>
        <fullName evidence="2">Uncharacterized protein</fullName>
    </submittedName>
</protein>
<gene>
    <name evidence="2" type="ORF">GHI93_00655</name>
</gene>